<organism evidence="3 4">
    <name type="scientific">Favolaschia claudopus</name>
    <dbReference type="NCBI Taxonomy" id="2862362"/>
    <lineage>
        <taxon>Eukaryota</taxon>
        <taxon>Fungi</taxon>
        <taxon>Dikarya</taxon>
        <taxon>Basidiomycota</taxon>
        <taxon>Agaricomycotina</taxon>
        <taxon>Agaricomycetes</taxon>
        <taxon>Agaricomycetidae</taxon>
        <taxon>Agaricales</taxon>
        <taxon>Marasmiineae</taxon>
        <taxon>Mycenaceae</taxon>
        <taxon>Favolaschia</taxon>
    </lineage>
</organism>
<protein>
    <submittedName>
        <fullName evidence="3">Pro-kumamolisin, activation domain-containing protein</fullName>
    </submittedName>
</protein>
<dbReference type="PANTHER" id="PTHR14218">
    <property type="entry name" value="PROTEASE S8 TRIPEPTIDYL PEPTIDASE I CLN2"/>
    <property type="match status" value="1"/>
</dbReference>
<evidence type="ECO:0000313" key="3">
    <source>
        <dbReference type="EMBL" id="KAK6995669.1"/>
    </source>
</evidence>
<keyword evidence="4" id="KW-1185">Reference proteome</keyword>
<dbReference type="SUPFAM" id="SSF54897">
    <property type="entry name" value="Protease propeptides/inhibitors"/>
    <property type="match status" value="1"/>
</dbReference>
<evidence type="ECO:0000259" key="2">
    <source>
        <dbReference type="SMART" id="SM00944"/>
    </source>
</evidence>
<evidence type="ECO:0000313" key="4">
    <source>
        <dbReference type="Proteomes" id="UP001362999"/>
    </source>
</evidence>
<name>A0AAV9ZXA5_9AGAR</name>
<accession>A0AAV9ZXA5</accession>
<dbReference type="SMART" id="SM00944">
    <property type="entry name" value="Pro-kuma_activ"/>
    <property type="match status" value="1"/>
</dbReference>
<dbReference type="AlphaFoldDB" id="A0AAV9ZXA5"/>
<dbReference type="GO" id="GO:0008240">
    <property type="term" value="F:tripeptidyl-peptidase activity"/>
    <property type="evidence" value="ECO:0007669"/>
    <property type="project" value="TreeGrafter"/>
</dbReference>
<proteinExistence type="predicted"/>
<reference evidence="3 4" key="1">
    <citation type="journal article" date="2024" name="J Genomics">
        <title>Draft genome sequencing and assembly of Favolaschia claudopus CIRM-BRFM 2984 isolated from oak limbs.</title>
        <authorList>
            <person name="Navarro D."/>
            <person name="Drula E."/>
            <person name="Chaduli D."/>
            <person name="Cazenave R."/>
            <person name="Ahrendt S."/>
            <person name="Wang J."/>
            <person name="Lipzen A."/>
            <person name="Daum C."/>
            <person name="Barry K."/>
            <person name="Grigoriev I.V."/>
            <person name="Favel A."/>
            <person name="Rosso M.N."/>
            <person name="Martin F."/>
        </authorList>
    </citation>
    <scope>NUCLEOTIDE SEQUENCE [LARGE SCALE GENOMIC DNA]</scope>
    <source>
        <strain evidence="3 4">CIRM-BRFM 2984</strain>
    </source>
</reference>
<feature type="signal peptide" evidence="1">
    <location>
        <begin position="1"/>
        <end position="17"/>
    </location>
</feature>
<evidence type="ECO:0000256" key="1">
    <source>
        <dbReference type="SAM" id="SignalP"/>
    </source>
</evidence>
<sequence length="134" mass="14437">MIFHSPNLLAALTVVSCTPFVVLESRQEAPPGFTNLGPAPESEPVTLKFALTPNNLAGLEVKLQTISTPGNDDFRKWLSKDEVKSYVQPSEDTANAFNNFASTNGLEPTLVSTDGDWVALTLTVGQANQLFQAD</sequence>
<dbReference type="PANTHER" id="PTHR14218:SF15">
    <property type="entry name" value="TRIPEPTIDYL-PEPTIDASE 1"/>
    <property type="match status" value="1"/>
</dbReference>
<dbReference type="GO" id="GO:0004175">
    <property type="term" value="F:endopeptidase activity"/>
    <property type="evidence" value="ECO:0007669"/>
    <property type="project" value="TreeGrafter"/>
</dbReference>
<keyword evidence="1" id="KW-0732">Signal</keyword>
<dbReference type="InterPro" id="IPR015366">
    <property type="entry name" value="S53_propep"/>
</dbReference>
<feature type="chain" id="PRO_5043362234" evidence="1">
    <location>
        <begin position="18"/>
        <end position="134"/>
    </location>
</feature>
<dbReference type="EMBL" id="JAWWNJ010000102">
    <property type="protein sequence ID" value="KAK6995669.1"/>
    <property type="molecule type" value="Genomic_DNA"/>
</dbReference>
<comment type="caution">
    <text evidence="3">The sequence shown here is derived from an EMBL/GenBank/DDBJ whole genome shotgun (WGS) entry which is preliminary data.</text>
</comment>
<dbReference type="CDD" id="cd11377">
    <property type="entry name" value="Pro-peptidase_S53"/>
    <property type="match status" value="1"/>
</dbReference>
<dbReference type="Pfam" id="PF09286">
    <property type="entry name" value="Pro-kuma_activ"/>
    <property type="match status" value="1"/>
</dbReference>
<dbReference type="GO" id="GO:0006508">
    <property type="term" value="P:proteolysis"/>
    <property type="evidence" value="ECO:0007669"/>
    <property type="project" value="TreeGrafter"/>
</dbReference>
<dbReference type="InterPro" id="IPR050819">
    <property type="entry name" value="Tripeptidyl-peptidase_I"/>
</dbReference>
<dbReference type="Proteomes" id="UP001362999">
    <property type="component" value="Unassembled WGS sequence"/>
</dbReference>
<feature type="domain" description="Peptidase S53 activation" evidence="2">
    <location>
        <begin position="30"/>
        <end position="134"/>
    </location>
</feature>
<gene>
    <name evidence="3" type="ORF">R3P38DRAFT_2567092</name>
</gene>